<keyword evidence="3" id="KW-0378">Hydrolase</keyword>
<evidence type="ECO:0000259" key="4">
    <source>
        <dbReference type="SMART" id="SM00646"/>
    </source>
</evidence>
<comment type="catalytic activity">
    <reaction evidence="1">
        <text>Hydrolyzes the link between N-acetylmuramoyl residues and L-amino acid residues in certain cell-wall glycopeptides.</text>
        <dbReference type="EC" id="3.5.1.28"/>
    </reaction>
</comment>
<dbReference type="EC" id="3.5.1.28" evidence="2"/>
<dbReference type="AlphaFoldDB" id="A0A318NDY1"/>
<comment type="caution">
    <text evidence="5">The sequence shown here is derived from an EMBL/GenBank/DDBJ whole genome shotgun (WGS) entry which is preliminary data.</text>
</comment>
<dbReference type="PANTHER" id="PTHR30404:SF0">
    <property type="entry name" value="N-ACETYLMURAMOYL-L-ALANINE AMIDASE AMIC"/>
    <property type="match status" value="1"/>
</dbReference>
<dbReference type="SMART" id="SM00646">
    <property type="entry name" value="Ami_3"/>
    <property type="match status" value="1"/>
</dbReference>
<dbReference type="Pfam" id="PF01520">
    <property type="entry name" value="Amidase_3"/>
    <property type="match status" value="1"/>
</dbReference>
<name>A0A318NDY1_9PROT</name>
<dbReference type="Proteomes" id="UP000247565">
    <property type="component" value="Unassembled WGS sequence"/>
</dbReference>
<sequence length="301" mass="32781">MALNFSRRNTLLMSIGVLFPSFSFAMKQKRQKRIGITGKGRNQVKSTSKVRTFKGKTKTPAIIGKARPALPLIVLDPGHGGKDPGAIGYSGTYEKHVAYATAVELANQLRRSGRYQVYLTRSSDHFIPLNGRVDFAQKKGANLFISMHADALRNSSVRGASVYTLSNHASDAQSAALASVENQADRYGGPNIHVTSPAVEKILASLVKMETKKESAAMAQNVVLSFNSRVGLLPNPKRHAAFVVLKSVNIPSILVEMGFMSNRRDEAALRQSSYRQLIAMSMKNAVDRYFTIGGSVTHLTG</sequence>
<dbReference type="InterPro" id="IPR050695">
    <property type="entry name" value="N-acetylmuramoyl_amidase_3"/>
</dbReference>
<feature type="domain" description="MurNAc-LAA" evidence="4">
    <location>
        <begin position="133"/>
        <end position="287"/>
    </location>
</feature>
<dbReference type="GO" id="GO:0008745">
    <property type="term" value="F:N-acetylmuramoyl-L-alanine amidase activity"/>
    <property type="evidence" value="ECO:0007669"/>
    <property type="project" value="UniProtKB-EC"/>
</dbReference>
<organism evidence="5 6">
    <name type="scientific">Commensalibacter melissae</name>
    <dbReference type="NCBI Taxonomy" id="2070537"/>
    <lineage>
        <taxon>Bacteria</taxon>
        <taxon>Pseudomonadati</taxon>
        <taxon>Pseudomonadota</taxon>
        <taxon>Alphaproteobacteria</taxon>
        <taxon>Acetobacterales</taxon>
        <taxon>Acetobacteraceae</taxon>
    </lineage>
</organism>
<dbReference type="OrthoDB" id="9806267at2"/>
<dbReference type="GO" id="GO:0030288">
    <property type="term" value="C:outer membrane-bounded periplasmic space"/>
    <property type="evidence" value="ECO:0007669"/>
    <property type="project" value="TreeGrafter"/>
</dbReference>
<evidence type="ECO:0000256" key="2">
    <source>
        <dbReference type="ARBA" id="ARBA00011901"/>
    </source>
</evidence>
<dbReference type="CDD" id="cd02696">
    <property type="entry name" value="MurNAc-LAA"/>
    <property type="match status" value="1"/>
</dbReference>
<proteinExistence type="predicted"/>
<dbReference type="EMBL" id="QGLT01000001">
    <property type="protein sequence ID" value="PXZ01778.1"/>
    <property type="molecule type" value="Genomic_DNA"/>
</dbReference>
<dbReference type="PANTHER" id="PTHR30404">
    <property type="entry name" value="N-ACETYLMURAMOYL-L-ALANINE AMIDASE"/>
    <property type="match status" value="1"/>
</dbReference>
<gene>
    <name evidence="5" type="ORF">DK869_01900</name>
</gene>
<reference evidence="5 6" key="1">
    <citation type="submission" date="2018-05" db="EMBL/GenBank/DDBJ databases">
        <title>Reference genomes for bee gut microbiota database.</title>
        <authorList>
            <person name="Ellegaard K.M."/>
        </authorList>
    </citation>
    <scope>NUCLEOTIDE SEQUENCE [LARGE SCALE GENOMIC DNA]</scope>
    <source>
        <strain evidence="5 6">ESL0284</strain>
    </source>
</reference>
<accession>A0A318NDY1</accession>
<protein>
    <recommendedName>
        <fullName evidence="2">N-acetylmuramoyl-L-alanine amidase</fullName>
        <ecNumber evidence="2">3.5.1.28</ecNumber>
    </recommendedName>
</protein>
<dbReference type="SUPFAM" id="SSF53187">
    <property type="entry name" value="Zn-dependent exopeptidases"/>
    <property type="match status" value="1"/>
</dbReference>
<evidence type="ECO:0000313" key="6">
    <source>
        <dbReference type="Proteomes" id="UP000247565"/>
    </source>
</evidence>
<dbReference type="InterPro" id="IPR002508">
    <property type="entry name" value="MurNAc-LAA_cat"/>
</dbReference>
<evidence type="ECO:0000256" key="1">
    <source>
        <dbReference type="ARBA" id="ARBA00001561"/>
    </source>
</evidence>
<evidence type="ECO:0000256" key="3">
    <source>
        <dbReference type="ARBA" id="ARBA00022801"/>
    </source>
</evidence>
<keyword evidence="6" id="KW-1185">Reference proteome</keyword>
<dbReference type="Gene3D" id="3.40.630.40">
    <property type="entry name" value="Zn-dependent exopeptidases"/>
    <property type="match status" value="1"/>
</dbReference>
<evidence type="ECO:0000313" key="5">
    <source>
        <dbReference type="EMBL" id="PXZ01778.1"/>
    </source>
</evidence>
<dbReference type="GO" id="GO:0009253">
    <property type="term" value="P:peptidoglycan catabolic process"/>
    <property type="evidence" value="ECO:0007669"/>
    <property type="project" value="InterPro"/>
</dbReference>
<dbReference type="RefSeq" id="WP_110438297.1">
    <property type="nucleotide sequence ID" value="NZ_CP046393.1"/>
</dbReference>